<dbReference type="GO" id="GO:0016602">
    <property type="term" value="C:CCAAT-binding factor complex"/>
    <property type="evidence" value="ECO:0007669"/>
    <property type="project" value="InterPro"/>
</dbReference>
<dbReference type="GO" id="GO:0046982">
    <property type="term" value="F:protein heterodimerization activity"/>
    <property type="evidence" value="ECO:0007669"/>
    <property type="project" value="InterPro"/>
</dbReference>
<dbReference type="CDD" id="cd22907">
    <property type="entry name" value="HFD_NFYB"/>
    <property type="match status" value="1"/>
</dbReference>
<dbReference type="PANTHER" id="PTHR11064">
    <property type="entry name" value="CCAAT-BINDING TRANSCRIPTION FACTOR-RELATED"/>
    <property type="match status" value="1"/>
</dbReference>
<gene>
    <name evidence="7" type="ORF">PBRA_003021</name>
    <name evidence="8" type="ORF">PLBR_LOCUS2710</name>
</gene>
<dbReference type="InterPro" id="IPR003958">
    <property type="entry name" value="CBFA_NFYB_domain"/>
</dbReference>
<feature type="region of interest" description="Disordered" evidence="5">
    <location>
        <begin position="109"/>
        <end position="152"/>
    </location>
</feature>
<dbReference type="GO" id="GO:0000978">
    <property type="term" value="F:RNA polymerase II cis-regulatory region sequence-specific DNA binding"/>
    <property type="evidence" value="ECO:0007669"/>
    <property type="project" value="TreeGrafter"/>
</dbReference>
<dbReference type="Proteomes" id="UP000039324">
    <property type="component" value="Unassembled WGS sequence"/>
</dbReference>
<dbReference type="GO" id="GO:0001228">
    <property type="term" value="F:DNA-binding transcription activator activity, RNA polymerase II-specific"/>
    <property type="evidence" value="ECO:0007669"/>
    <property type="project" value="InterPro"/>
</dbReference>
<evidence type="ECO:0000256" key="5">
    <source>
        <dbReference type="SAM" id="MobiDB-lite"/>
    </source>
</evidence>
<dbReference type="Proteomes" id="UP000290189">
    <property type="component" value="Unassembled WGS sequence"/>
</dbReference>
<keyword evidence="3" id="KW-0238">DNA-binding</keyword>
<reference evidence="7 9" key="1">
    <citation type="submission" date="2015-02" db="EMBL/GenBank/DDBJ databases">
        <authorList>
            <person name="Chooi Y.-H."/>
        </authorList>
    </citation>
    <scope>NUCLEOTIDE SEQUENCE [LARGE SCALE GENOMIC DNA]</scope>
    <source>
        <strain evidence="7">E3</strain>
    </source>
</reference>
<evidence type="ECO:0000259" key="6">
    <source>
        <dbReference type="Pfam" id="PF00808"/>
    </source>
</evidence>
<dbReference type="PANTHER" id="PTHR11064:SF9">
    <property type="entry name" value="NUCLEAR TRANSCRIPTION FACTOR Y SUBUNIT BETA"/>
    <property type="match status" value="1"/>
</dbReference>
<dbReference type="EMBL" id="CDSF01000144">
    <property type="protein sequence ID" value="CEP03261.1"/>
    <property type="molecule type" value="Genomic_DNA"/>
</dbReference>
<sequence>MENDTQQVVEVGRDHDRQLPIANINRLMRMELPESAKISRDAKEVVQECVSEFVGFVTSVASERLTTEKRKTVTGDDIIEALNSVGFRDMVIPLKGLLAYLRETKQYGNVGATSSKRKRSPDAGDTSFENAEPVADEPNSTLDDPIFMDLPL</sequence>
<dbReference type="AlphaFoldDB" id="A0A0G4J7M9"/>
<evidence type="ECO:0000313" key="9">
    <source>
        <dbReference type="Proteomes" id="UP000039324"/>
    </source>
</evidence>
<evidence type="ECO:0000256" key="2">
    <source>
        <dbReference type="ARBA" id="ARBA00023015"/>
    </source>
</evidence>
<dbReference type="SUPFAM" id="SSF47113">
    <property type="entry name" value="Histone-fold"/>
    <property type="match status" value="1"/>
</dbReference>
<geneLocation type="mitochondrion" evidence="8"/>
<dbReference type="Pfam" id="PF00808">
    <property type="entry name" value="CBFD_NFYB_HMF"/>
    <property type="match status" value="1"/>
</dbReference>
<evidence type="ECO:0000313" key="8">
    <source>
        <dbReference type="EMBL" id="SPQ95495.1"/>
    </source>
</evidence>
<dbReference type="STRING" id="37360.A0A0G4J7M9"/>
<evidence type="ECO:0000313" key="7">
    <source>
        <dbReference type="EMBL" id="CEP03261.1"/>
    </source>
</evidence>
<evidence type="ECO:0000256" key="1">
    <source>
        <dbReference type="ARBA" id="ARBA00009053"/>
    </source>
</evidence>
<keyword evidence="2" id="KW-0805">Transcription regulation</keyword>
<evidence type="ECO:0000313" key="10">
    <source>
        <dbReference type="Proteomes" id="UP000290189"/>
    </source>
</evidence>
<proteinExistence type="inferred from homology"/>
<feature type="domain" description="Transcription factor CBF/NF-Y/archaeal histone" evidence="6">
    <location>
        <begin position="18"/>
        <end position="82"/>
    </location>
</feature>
<dbReference type="EMBL" id="OVEO01000004">
    <property type="protein sequence ID" value="SPQ95495.1"/>
    <property type="molecule type" value="Genomic_DNA"/>
</dbReference>
<dbReference type="PRINTS" id="PR00615">
    <property type="entry name" value="CCAATSUBUNTA"/>
</dbReference>
<keyword evidence="9" id="KW-1185">Reference proteome</keyword>
<accession>A0A0G4J7M9</accession>
<dbReference type="OrthoDB" id="386949at2759"/>
<dbReference type="InterPro" id="IPR009072">
    <property type="entry name" value="Histone-fold"/>
</dbReference>
<reference evidence="8 10" key="2">
    <citation type="submission" date="2018-03" db="EMBL/GenBank/DDBJ databases">
        <authorList>
            <person name="Fogelqvist J."/>
        </authorList>
    </citation>
    <scope>NUCLEOTIDE SEQUENCE [LARGE SCALE GENOMIC DNA]</scope>
</reference>
<keyword evidence="8" id="KW-0496">Mitochondrion</keyword>
<evidence type="ECO:0000256" key="4">
    <source>
        <dbReference type="ARBA" id="ARBA00023163"/>
    </source>
</evidence>
<dbReference type="InterPro" id="IPR027113">
    <property type="entry name" value="Transc_fact_NFYB/HAP3"/>
</dbReference>
<dbReference type="Gene3D" id="1.10.20.10">
    <property type="entry name" value="Histone, subunit A"/>
    <property type="match status" value="1"/>
</dbReference>
<protein>
    <recommendedName>
        <fullName evidence="6">Transcription factor CBF/NF-Y/archaeal histone domain-containing protein</fullName>
    </recommendedName>
</protein>
<keyword evidence="4" id="KW-0804">Transcription</keyword>
<organism evidence="7 9">
    <name type="scientific">Plasmodiophora brassicae</name>
    <name type="common">Clubroot disease agent</name>
    <dbReference type="NCBI Taxonomy" id="37360"/>
    <lineage>
        <taxon>Eukaryota</taxon>
        <taxon>Sar</taxon>
        <taxon>Rhizaria</taxon>
        <taxon>Endomyxa</taxon>
        <taxon>Phytomyxea</taxon>
        <taxon>Plasmodiophorida</taxon>
        <taxon>Plasmodiophoridae</taxon>
        <taxon>Plasmodiophora</taxon>
    </lineage>
</organism>
<comment type="similarity">
    <text evidence="1">Belongs to the NFYB/HAP3 subunit family.</text>
</comment>
<name>A0A0G4J7M9_PLABS</name>
<evidence type="ECO:0000256" key="3">
    <source>
        <dbReference type="ARBA" id="ARBA00023125"/>
    </source>
</evidence>